<keyword evidence="2" id="KW-0238">DNA-binding</keyword>
<keyword evidence="6" id="KW-1185">Reference proteome</keyword>
<dbReference type="PROSITE" id="PS01124">
    <property type="entry name" value="HTH_ARAC_FAMILY_2"/>
    <property type="match status" value="1"/>
</dbReference>
<dbReference type="InterPro" id="IPR009057">
    <property type="entry name" value="Homeodomain-like_sf"/>
</dbReference>
<evidence type="ECO:0000259" key="4">
    <source>
        <dbReference type="PROSITE" id="PS01124"/>
    </source>
</evidence>
<dbReference type="AlphaFoldDB" id="A0A2A2EWA5"/>
<feature type="domain" description="HTH araC/xylS-type" evidence="4">
    <location>
        <begin position="21"/>
        <end position="119"/>
    </location>
</feature>
<dbReference type="PANTHER" id="PTHR43280:SF2">
    <property type="entry name" value="HTH-TYPE TRANSCRIPTIONAL REGULATOR EXSA"/>
    <property type="match status" value="1"/>
</dbReference>
<dbReference type="GO" id="GO:0003700">
    <property type="term" value="F:DNA-binding transcription factor activity"/>
    <property type="evidence" value="ECO:0007669"/>
    <property type="project" value="InterPro"/>
</dbReference>
<dbReference type="Gene3D" id="3.20.80.10">
    <property type="entry name" value="Regulatory factor, effector binding domain"/>
    <property type="match status" value="1"/>
</dbReference>
<evidence type="ECO:0000313" key="6">
    <source>
        <dbReference type="Proteomes" id="UP000217771"/>
    </source>
</evidence>
<accession>A0A2A2EWA5</accession>
<evidence type="ECO:0000313" key="5">
    <source>
        <dbReference type="EMBL" id="PAU76642.1"/>
    </source>
</evidence>
<dbReference type="GO" id="GO:0043565">
    <property type="term" value="F:sequence-specific DNA binding"/>
    <property type="evidence" value="ECO:0007669"/>
    <property type="project" value="InterPro"/>
</dbReference>
<dbReference type="InterPro" id="IPR018060">
    <property type="entry name" value="HTH_AraC"/>
</dbReference>
<evidence type="ECO:0000256" key="3">
    <source>
        <dbReference type="ARBA" id="ARBA00023163"/>
    </source>
</evidence>
<dbReference type="Proteomes" id="UP000217771">
    <property type="component" value="Unassembled WGS sequence"/>
</dbReference>
<dbReference type="SMART" id="SM00342">
    <property type="entry name" value="HTH_ARAC"/>
    <property type="match status" value="1"/>
</dbReference>
<protein>
    <recommendedName>
        <fullName evidence="4">HTH araC/xylS-type domain-containing protein</fullName>
    </recommendedName>
</protein>
<comment type="caution">
    <text evidence="5">The sequence shown here is derived from an EMBL/GenBank/DDBJ whole genome shotgun (WGS) entry which is preliminary data.</text>
</comment>
<name>A0A2A2EWA5_9GAMM</name>
<dbReference type="Gene3D" id="1.10.10.60">
    <property type="entry name" value="Homeodomain-like"/>
    <property type="match status" value="2"/>
</dbReference>
<dbReference type="InterPro" id="IPR011256">
    <property type="entry name" value="Reg_factor_effector_dom_sf"/>
</dbReference>
<dbReference type="SUPFAM" id="SSF46689">
    <property type="entry name" value="Homeodomain-like"/>
    <property type="match status" value="2"/>
</dbReference>
<dbReference type="Pfam" id="PF12833">
    <property type="entry name" value="HTH_18"/>
    <property type="match status" value="1"/>
</dbReference>
<dbReference type="InterPro" id="IPR018062">
    <property type="entry name" value="HTH_AraC-typ_CS"/>
</dbReference>
<evidence type="ECO:0000256" key="2">
    <source>
        <dbReference type="ARBA" id="ARBA00023125"/>
    </source>
</evidence>
<evidence type="ECO:0000256" key="1">
    <source>
        <dbReference type="ARBA" id="ARBA00023015"/>
    </source>
</evidence>
<organism evidence="5 6">
    <name type="scientific">Halomonas salipaludis</name>
    <dbReference type="NCBI Taxonomy" id="2032625"/>
    <lineage>
        <taxon>Bacteria</taxon>
        <taxon>Pseudomonadati</taxon>
        <taxon>Pseudomonadota</taxon>
        <taxon>Gammaproteobacteria</taxon>
        <taxon>Oceanospirillales</taxon>
        <taxon>Halomonadaceae</taxon>
        <taxon>Halomonas</taxon>
    </lineage>
</organism>
<sequence length="290" mass="33563">MNVAARGIGNLTMDETPADLRFAEIWLHDNAFRNINVADLADHLGYSESHLRRIFLREFGHSPGRYRDILRIEKASLMLARTKLPIIEIANLCGYTSHPIFTRAFRHNKGVSPRTFRMRAWRRLRMENSVAASISDSTGYDIQFLQHIEHEFFVVRHYGHLAAGAQKKAWSYYTSSHLSHSARYSQAAWIFHGDASITPEERFKFDLGFRCNQLRKGINTRLFRHTVVKANRAISTRFKHAEDIPWIREYLLLKWLPEHNENINGEPMCVIFDAHDSCDGAGHLILPLHS</sequence>
<proteinExistence type="predicted"/>
<keyword evidence="3" id="KW-0804">Transcription</keyword>
<dbReference type="OrthoDB" id="6146868at2"/>
<dbReference type="PANTHER" id="PTHR43280">
    <property type="entry name" value="ARAC-FAMILY TRANSCRIPTIONAL REGULATOR"/>
    <property type="match status" value="1"/>
</dbReference>
<gene>
    <name evidence="5" type="ORF">CK498_11660</name>
</gene>
<dbReference type="EMBL" id="NSKB01000004">
    <property type="protein sequence ID" value="PAU76642.1"/>
    <property type="molecule type" value="Genomic_DNA"/>
</dbReference>
<reference evidence="5 6" key="1">
    <citation type="submission" date="2017-08" db="EMBL/GenBank/DDBJ databases">
        <title>Halomonas alkalisoli sp. nov., isolated from saline alkaline soil.</title>
        <authorList>
            <person name="Wang D."/>
            <person name="Zhang G."/>
        </authorList>
    </citation>
    <scope>NUCLEOTIDE SEQUENCE [LARGE SCALE GENOMIC DNA]</scope>
    <source>
        <strain evidence="5 6">WRN001</strain>
    </source>
</reference>
<dbReference type="PROSITE" id="PS00041">
    <property type="entry name" value="HTH_ARAC_FAMILY_1"/>
    <property type="match status" value="1"/>
</dbReference>
<keyword evidence="1" id="KW-0805">Transcription regulation</keyword>